<evidence type="ECO:0000256" key="7">
    <source>
        <dbReference type="ARBA" id="ARBA00022806"/>
    </source>
</evidence>
<dbReference type="Pfam" id="PF00772">
    <property type="entry name" value="DnaB"/>
    <property type="match status" value="1"/>
</dbReference>
<dbReference type="CDD" id="cd00984">
    <property type="entry name" value="DnaB_C"/>
    <property type="match status" value="1"/>
</dbReference>
<dbReference type="InterPro" id="IPR006141">
    <property type="entry name" value="Intein_N"/>
</dbReference>
<keyword evidence="3 14" id="KW-0235">DNA replication</keyword>
<keyword evidence="6 14" id="KW-0378">Hydrolase</keyword>
<dbReference type="InterPro" id="IPR007694">
    <property type="entry name" value="DNA_helicase_DnaB-like_C"/>
</dbReference>
<keyword evidence="7 14" id="KW-0347">Helicase</keyword>
<evidence type="ECO:0000256" key="3">
    <source>
        <dbReference type="ARBA" id="ARBA00022705"/>
    </source>
</evidence>
<dbReference type="RefSeq" id="WP_244348595.1">
    <property type="nucleotide sequence ID" value="NZ_JAFIRA010000001.1"/>
</dbReference>
<proteinExistence type="inferred from homology"/>
<keyword evidence="5 14" id="KW-0547">Nucleotide-binding</keyword>
<dbReference type="NCBIfam" id="TIGR01443">
    <property type="entry name" value="intein_Cterm"/>
    <property type="match status" value="1"/>
</dbReference>
<dbReference type="SUPFAM" id="SSF48024">
    <property type="entry name" value="N-terminal domain of DnaB helicase"/>
    <property type="match status" value="1"/>
</dbReference>
<dbReference type="CDD" id="cd00081">
    <property type="entry name" value="Hint"/>
    <property type="match status" value="1"/>
</dbReference>
<dbReference type="NCBIfam" id="TIGR00665">
    <property type="entry name" value="DnaB"/>
    <property type="match status" value="1"/>
</dbReference>
<keyword evidence="8 14" id="KW-0067">ATP-binding</keyword>
<comment type="similarity">
    <text evidence="1 14">Belongs to the helicase family. DnaB subfamily.</text>
</comment>
<dbReference type="InterPro" id="IPR030934">
    <property type="entry name" value="Intein_C"/>
</dbReference>
<protein>
    <recommendedName>
        <fullName evidence="13 14">Replicative DNA helicase</fullName>
        <ecNumber evidence="13 14">5.6.2.3</ecNumber>
    </recommendedName>
</protein>
<dbReference type="InterPro" id="IPR007693">
    <property type="entry name" value="DNA_helicase_DnaB-like_N"/>
</dbReference>
<evidence type="ECO:0000259" key="15">
    <source>
        <dbReference type="PROSITE" id="PS51199"/>
    </source>
</evidence>
<comment type="function">
    <text evidence="14">The main replicative DNA helicase, it participates in initiation and elongation during chromosome replication. Travels ahead of the DNA replisome, separating dsDNA into templates for DNA synthesis. A processive ATP-dependent 5'-3' DNA helicase it has DNA-dependent ATPase activity.</text>
</comment>
<dbReference type="Gene3D" id="2.170.16.10">
    <property type="entry name" value="Hedgehog/Intein (Hint) domain"/>
    <property type="match status" value="1"/>
</dbReference>
<sequence length="591" mass="66269">MISDYDLTGGDRLPPQNVEAEEEILGGILLDPDALVRVAELLRPEMFYTSAHQEIYRAALQLHSQGQPTDLMTVSAWLADHHLLERVGGTGAIRRLLEQTVSSINIDQYARLVLDKYMRRQLIQVSNTLARLAYDTSQPLSQVMDQAEQQVFGLTQERVQRSLIPASDVLVNIFSDLEEKFQNGAQIPGIPTKFIDLDNLTQGLQRSDLLILAGRPSMGKTSLALNVAQNVAAYSKQPVAVFSLEMSREQLVQRLLASEARIDSSRLRSGRISENEWQRLGQAIGFLSQLPLFIDDTPDCTVTEIRSKARRLQAEQGGTLGMVLIDYLQLMQGSAADNRVQELSRITRGLKALAKELMVPVLVLSQLSRAVESRSDKRPQLADLRESGCLSGETEVLDVDRGKVWRLEQLASVAQPEALPRLLSLNSRGRLVPQKPVKVFCSGKQRTCTLKTRLNLSIQATGNHPFFTQQGWKALDDLQLEEEVAVVLQEELVWDPVVSISELGDPQPVYDIEMPRHHNFVANGLLVHNSIEQDADLVMMLYRPEYYDPNTNDRGIAELIIAKHRNGPTGTVRLLFENQYTQFRNLADPNR</sequence>
<keyword evidence="2 14" id="KW-0639">Primosome</keyword>
<comment type="function">
    <text evidence="11 14">The intein is an endonuclease.</text>
</comment>
<dbReference type="Pfam" id="PF03796">
    <property type="entry name" value="DnaB_C"/>
    <property type="match status" value="1"/>
</dbReference>
<name>A0ABT0C6Q6_THEVL</name>
<dbReference type="SMART" id="SM00382">
    <property type="entry name" value="AAA"/>
    <property type="match status" value="1"/>
</dbReference>
<evidence type="ECO:0000256" key="13">
    <source>
        <dbReference type="NCBIfam" id="TIGR00665"/>
    </source>
</evidence>
<keyword evidence="4" id="KW-0677">Repeat</keyword>
<evidence type="ECO:0000256" key="12">
    <source>
        <dbReference type="ARBA" id="ARBA00048954"/>
    </source>
</evidence>
<dbReference type="InterPro" id="IPR036185">
    <property type="entry name" value="DNA_heli_DnaB-like_N_sf"/>
</dbReference>
<organism evidence="16 17">
    <name type="scientific">Thermostichus vulcanus str. 'Rupite'</name>
    <dbReference type="NCBI Taxonomy" id="2813851"/>
    <lineage>
        <taxon>Bacteria</taxon>
        <taxon>Bacillati</taxon>
        <taxon>Cyanobacteriota</taxon>
        <taxon>Cyanophyceae</taxon>
        <taxon>Thermostichales</taxon>
        <taxon>Thermostichaceae</taxon>
        <taxon>Thermostichus</taxon>
    </lineage>
</organism>
<dbReference type="SMART" id="SM00306">
    <property type="entry name" value="HintN"/>
    <property type="match status" value="1"/>
</dbReference>
<accession>A0ABT0C6Q6</accession>
<dbReference type="SMART" id="SM00305">
    <property type="entry name" value="HintC"/>
    <property type="match status" value="1"/>
</dbReference>
<dbReference type="GO" id="GO:0003678">
    <property type="term" value="F:DNA helicase activity"/>
    <property type="evidence" value="ECO:0007669"/>
    <property type="project" value="UniProtKB-EC"/>
</dbReference>
<evidence type="ECO:0000256" key="4">
    <source>
        <dbReference type="ARBA" id="ARBA00022737"/>
    </source>
</evidence>
<dbReference type="InterPro" id="IPR036844">
    <property type="entry name" value="Hint_dom_sf"/>
</dbReference>
<keyword evidence="9 14" id="KW-0238">DNA-binding</keyword>
<dbReference type="NCBIfam" id="TIGR01445">
    <property type="entry name" value="intein_Nterm"/>
    <property type="match status" value="1"/>
</dbReference>
<evidence type="ECO:0000256" key="14">
    <source>
        <dbReference type="RuleBase" id="RU362085"/>
    </source>
</evidence>
<evidence type="ECO:0000256" key="11">
    <source>
        <dbReference type="ARBA" id="ARBA00044940"/>
    </source>
</evidence>
<gene>
    <name evidence="16" type="primary">dnaB</name>
    <name evidence="16" type="ORF">JX360_00805</name>
</gene>
<dbReference type="Proteomes" id="UP000830835">
    <property type="component" value="Unassembled WGS sequence"/>
</dbReference>
<dbReference type="Gene3D" id="3.40.50.300">
    <property type="entry name" value="P-loop containing nucleotide triphosphate hydrolases"/>
    <property type="match status" value="2"/>
</dbReference>
<evidence type="ECO:0000256" key="2">
    <source>
        <dbReference type="ARBA" id="ARBA00022515"/>
    </source>
</evidence>
<evidence type="ECO:0000256" key="10">
    <source>
        <dbReference type="ARBA" id="ARBA00023235"/>
    </source>
</evidence>
<dbReference type="SUPFAM" id="SSF52540">
    <property type="entry name" value="P-loop containing nucleoside triphosphate hydrolases"/>
    <property type="match status" value="1"/>
</dbReference>
<evidence type="ECO:0000313" key="17">
    <source>
        <dbReference type="Proteomes" id="UP000830835"/>
    </source>
</evidence>
<feature type="domain" description="SF4 helicase" evidence="15">
    <location>
        <begin position="183"/>
        <end position="388"/>
    </location>
</feature>
<dbReference type="PROSITE" id="PS51199">
    <property type="entry name" value="SF4_HELICASE"/>
    <property type="match status" value="2"/>
</dbReference>
<dbReference type="EMBL" id="JAFIRA010000001">
    <property type="protein sequence ID" value="MCJ2541456.1"/>
    <property type="molecule type" value="Genomic_DNA"/>
</dbReference>
<comment type="caution">
    <text evidence="16">The sequence shown here is derived from an EMBL/GenBank/DDBJ whole genome shotgun (WGS) entry which is preliminary data.</text>
</comment>
<dbReference type="InterPro" id="IPR003587">
    <property type="entry name" value="Hint_dom_N"/>
</dbReference>
<comment type="catalytic activity">
    <reaction evidence="12 14">
        <text>ATP + H2O = ADP + phosphate + H(+)</text>
        <dbReference type="Rhea" id="RHEA:13065"/>
        <dbReference type="ChEBI" id="CHEBI:15377"/>
        <dbReference type="ChEBI" id="CHEBI:15378"/>
        <dbReference type="ChEBI" id="CHEBI:30616"/>
        <dbReference type="ChEBI" id="CHEBI:43474"/>
        <dbReference type="ChEBI" id="CHEBI:456216"/>
        <dbReference type="EC" id="5.6.2.3"/>
    </reaction>
</comment>
<dbReference type="PROSITE" id="PS50818">
    <property type="entry name" value="INTEIN_C_TER"/>
    <property type="match status" value="1"/>
</dbReference>
<dbReference type="PANTHER" id="PTHR30153">
    <property type="entry name" value="REPLICATIVE DNA HELICASE DNAB"/>
    <property type="match status" value="1"/>
</dbReference>
<reference evidence="16" key="1">
    <citation type="submission" date="2021-02" db="EMBL/GenBank/DDBJ databases">
        <title>The CRISPR/cas machinery reduction and long-range gene transfer in the hot spring cyanobacterium Synechococcus.</title>
        <authorList>
            <person name="Dvorak P."/>
            <person name="Jahodarova E."/>
            <person name="Hasler P."/>
            <person name="Poulickova A."/>
        </authorList>
    </citation>
    <scope>NUCLEOTIDE SEQUENCE</scope>
    <source>
        <strain evidence="16">Rupite</strain>
    </source>
</reference>
<dbReference type="Gene3D" id="1.10.860.10">
    <property type="entry name" value="DNAb Helicase, Chain A"/>
    <property type="match status" value="1"/>
</dbReference>
<dbReference type="InterPro" id="IPR007692">
    <property type="entry name" value="DNA_helicase_DnaB"/>
</dbReference>
<evidence type="ECO:0000256" key="1">
    <source>
        <dbReference type="ARBA" id="ARBA00008428"/>
    </source>
</evidence>
<dbReference type="InterPro" id="IPR003586">
    <property type="entry name" value="Hint_dom_C"/>
</dbReference>
<dbReference type="InterPro" id="IPR003593">
    <property type="entry name" value="AAA+_ATPase"/>
</dbReference>
<evidence type="ECO:0000256" key="9">
    <source>
        <dbReference type="ARBA" id="ARBA00023125"/>
    </source>
</evidence>
<dbReference type="EC" id="5.6.2.3" evidence="13 14"/>
<dbReference type="Pfam" id="PF14890">
    <property type="entry name" value="Intein_splicing"/>
    <property type="match status" value="1"/>
</dbReference>
<evidence type="ECO:0000313" key="16">
    <source>
        <dbReference type="EMBL" id="MCJ2541456.1"/>
    </source>
</evidence>
<evidence type="ECO:0000256" key="5">
    <source>
        <dbReference type="ARBA" id="ARBA00022741"/>
    </source>
</evidence>
<dbReference type="PROSITE" id="PS50817">
    <property type="entry name" value="INTEIN_N_TER"/>
    <property type="match status" value="1"/>
</dbReference>
<feature type="domain" description="SF4 helicase" evidence="15">
    <location>
        <begin position="530"/>
        <end position="590"/>
    </location>
</feature>
<dbReference type="PANTHER" id="PTHR30153:SF2">
    <property type="entry name" value="REPLICATIVE DNA HELICASE"/>
    <property type="match status" value="1"/>
</dbReference>
<keyword evidence="10" id="KW-0413">Isomerase</keyword>
<keyword evidence="17" id="KW-1185">Reference proteome</keyword>
<dbReference type="SUPFAM" id="SSF51294">
    <property type="entry name" value="Hedgehog/intein (Hint) domain"/>
    <property type="match status" value="1"/>
</dbReference>
<dbReference type="GO" id="GO:0016787">
    <property type="term" value="F:hydrolase activity"/>
    <property type="evidence" value="ECO:0007669"/>
    <property type="project" value="UniProtKB-KW"/>
</dbReference>
<evidence type="ECO:0000256" key="8">
    <source>
        <dbReference type="ARBA" id="ARBA00022840"/>
    </source>
</evidence>
<dbReference type="InterPro" id="IPR016136">
    <property type="entry name" value="DNA_helicase_N/primase_C"/>
</dbReference>
<evidence type="ECO:0000256" key="6">
    <source>
        <dbReference type="ARBA" id="ARBA00022801"/>
    </source>
</evidence>
<dbReference type="InterPro" id="IPR027417">
    <property type="entry name" value="P-loop_NTPase"/>
</dbReference>